<dbReference type="InterPro" id="IPR038056">
    <property type="entry name" value="YjbR-like_sf"/>
</dbReference>
<keyword evidence="1" id="KW-0238">DNA-binding</keyword>
<dbReference type="EMBL" id="JBHUHZ010000002">
    <property type="protein sequence ID" value="MFD2163407.1"/>
    <property type="molecule type" value="Genomic_DNA"/>
</dbReference>
<dbReference type="Pfam" id="PF04237">
    <property type="entry name" value="YjbR"/>
    <property type="match status" value="1"/>
</dbReference>
<protein>
    <submittedName>
        <fullName evidence="1">MmcQ/YjbR family DNA-binding protein</fullName>
    </submittedName>
</protein>
<sequence>MNIETLREYCIQKKGVTECFPFGEDTLVFKIGEKMFLLTSLQNPISFNAKCDPEKAVALREEFEEIVPGYHMSKVHWNTVSMEGRLSEKQLKELIDHSYELVYNGLSKKVKDSLR</sequence>
<organism evidence="1 2">
    <name type="scientific">Paradesertivirga mongoliensis</name>
    <dbReference type="NCBI Taxonomy" id="2100740"/>
    <lineage>
        <taxon>Bacteria</taxon>
        <taxon>Pseudomonadati</taxon>
        <taxon>Bacteroidota</taxon>
        <taxon>Sphingobacteriia</taxon>
        <taxon>Sphingobacteriales</taxon>
        <taxon>Sphingobacteriaceae</taxon>
        <taxon>Paradesertivirga</taxon>
    </lineage>
</organism>
<keyword evidence="2" id="KW-1185">Reference proteome</keyword>
<gene>
    <name evidence="1" type="ORF">ACFSJU_13450</name>
</gene>
<dbReference type="SUPFAM" id="SSF142906">
    <property type="entry name" value="YjbR-like"/>
    <property type="match status" value="1"/>
</dbReference>
<dbReference type="InterPro" id="IPR058532">
    <property type="entry name" value="YjbR/MT2646/Rv2570-like"/>
</dbReference>
<dbReference type="Gene3D" id="3.90.1150.30">
    <property type="match status" value="1"/>
</dbReference>
<dbReference type="RefSeq" id="WP_255900922.1">
    <property type="nucleotide sequence ID" value="NZ_JAFMZO010000002.1"/>
</dbReference>
<proteinExistence type="predicted"/>
<dbReference type="PANTHER" id="PTHR35145">
    <property type="entry name" value="CYTOPLASMIC PROTEIN-RELATED"/>
    <property type="match status" value="1"/>
</dbReference>
<dbReference type="Proteomes" id="UP001597387">
    <property type="component" value="Unassembled WGS sequence"/>
</dbReference>
<reference evidence="2" key="1">
    <citation type="journal article" date="2019" name="Int. J. Syst. Evol. Microbiol.">
        <title>The Global Catalogue of Microorganisms (GCM) 10K type strain sequencing project: providing services to taxonomists for standard genome sequencing and annotation.</title>
        <authorList>
            <consortium name="The Broad Institute Genomics Platform"/>
            <consortium name="The Broad Institute Genome Sequencing Center for Infectious Disease"/>
            <person name="Wu L."/>
            <person name="Ma J."/>
        </authorList>
    </citation>
    <scope>NUCLEOTIDE SEQUENCE [LARGE SCALE GENOMIC DNA]</scope>
    <source>
        <strain evidence="2">KCTC 42217</strain>
    </source>
</reference>
<accession>A0ABW4ZP58</accession>
<dbReference type="PANTHER" id="PTHR35145:SF1">
    <property type="entry name" value="CYTOPLASMIC PROTEIN"/>
    <property type="match status" value="1"/>
</dbReference>
<name>A0ABW4ZP58_9SPHI</name>
<comment type="caution">
    <text evidence="1">The sequence shown here is derived from an EMBL/GenBank/DDBJ whole genome shotgun (WGS) entry which is preliminary data.</text>
</comment>
<dbReference type="GO" id="GO:0003677">
    <property type="term" value="F:DNA binding"/>
    <property type="evidence" value="ECO:0007669"/>
    <property type="project" value="UniProtKB-KW"/>
</dbReference>
<dbReference type="InterPro" id="IPR007351">
    <property type="entry name" value="YjbR"/>
</dbReference>
<evidence type="ECO:0000313" key="1">
    <source>
        <dbReference type="EMBL" id="MFD2163407.1"/>
    </source>
</evidence>
<evidence type="ECO:0000313" key="2">
    <source>
        <dbReference type="Proteomes" id="UP001597387"/>
    </source>
</evidence>